<feature type="transmembrane region" description="Helical" evidence="6">
    <location>
        <begin position="46"/>
        <end position="67"/>
    </location>
</feature>
<evidence type="ECO:0000256" key="1">
    <source>
        <dbReference type="ARBA" id="ARBA00004651"/>
    </source>
</evidence>
<feature type="transmembrane region" description="Helical" evidence="6">
    <location>
        <begin position="252"/>
        <end position="274"/>
    </location>
</feature>
<evidence type="ECO:0000313" key="7">
    <source>
        <dbReference type="EMBL" id="MFC3139797.1"/>
    </source>
</evidence>
<keyword evidence="5 6" id="KW-0472">Membrane</keyword>
<dbReference type="RefSeq" id="WP_248936291.1">
    <property type="nucleotide sequence ID" value="NZ_JAKILF010000004.1"/>
</dbReference>
<dbReference type="Proteomes" id="UP001595621">
    <property type="component" value="Unassembled WGS sequence"/>
</dbReference>
<feature type="transmembrane region" description="Helical" evidence="6">
    <location>
        <begin position="12"/>
        <end position="34"/>
    </location>
</feature>
<comment type="subcellular location">
    <subcellularLocation>
        <location evidence="1">Cell membrane</location>
        <topology evidence="1">Multi-pass membrane protein</topology>
    </subcellularLocation>
</comment>
<dbReference type="PANTHER" id="PTHR30250">
    <property type="entry name" value="PST FAMILY PREDICTED COLANIC ACID TRANSPORTER"/>
    <property type="match status" value="1"/>
</dbReference>
<proteinExistence type="predicted"/>
<name>A0ABV7GL37_9GAMM</name>
<keyword evidence="2" id="KW-1003">Cell membrane</keyword>
<dbReference type="InterPro" id="IPR002797">
    <property type="entry name" value="Polysacc_synth"/>
</dbReference>
<evidence type="ECO:0000313" key="8">
    <source>
        <dbReference type="Proteomes" id="UP001595621"/>
    </source>
</evidence>
<feature type="transmembrane region" description="Helical" evidence="6">
    <location>
        <begin position="120"/>
        <end position="140"/>
    </location>
</feature>
<dbReference type="InterPro" id="IPR050833">
    <property type="entry name" value="Poly_Biosynth_Transport"/>
</dbReference>
<feature type="transmembrane region" description="Helical" evidence="6">
    <location>
        <begin position="295"/>
        <end position="317"/>
    </location>
</feature>
<organism evidence="7 8">
    <name type="scientific">Shewanella submarina</name>
    <dbReference type="NCBI Taxonomy" id="2016376"/>
    <lineage>
        <taxon>Bacteria</taxon>
        <taxon>Pseudomonadati</taxon>
        <taxon>Pseudomonadota</taxon>
        <taxon>Gammaproteobacteria</taxon>
        <taxon>Alteromonadales</taxon>
        <taxon>Shewanellaceae</taxon>
        <taxon>Shewanella</taxon>
    </lineage>
</organism>
<feature type="transmembrane region" description="Helical" evidence="6">
    <location>
        <begin position="215"/>
        <end position="232"/>
    </location>
</feature>
<evidence type="ECO:0000256" key="2">
    <source>
        <dbReference type="ARBA" id="ARBA00022475"/>
    </source>
</evidence>
<accession>A0ABV7GL37</accession>
<feature type="transmembrane region" description="Helical" evidence="6">
    <location>
        <begin position="416"/>
        <end position="436"/>
    </location>
</feature>
<feature type="transmembrane region" description="Helical" evidence="6">
    <location>
        <begin position="152"/>
        <end position="171"/>
    </location>
</feature>
<feature type="transmembrane region" description="Helical" evidence="6">
    <location>
        <begin position="88"/>
        <end position="114"/>
    </location>
</feature>
<evidence type="ECO:0000256" key="4">
    <source>
        <dbReference type="ARBA" id="ARBA00022989"/>
    </source>
</evidence>
<keyword evidence="4 6" id="KW-1133">Transmembrane helix</keyword>
<reference evidence="8" key="1">
    <citation type="journal article" date="2019" name="Int. J. Syst. Evol. Microbiol.">
        <title>The Global Catalogue of Microorganisms (GCM) 10K type strain sequencing project: providing services to taxonomists for standard genome sequencing and annotation.</title>
        <authorList>
            <consortium name="The Broad Institute Genomics Platform"/>
            <consortium name="The Broad Institute Genome Sequencing Center for Infectious Disease"/>
            <person name="Wu L."/>
            <person name="Ma J."/>
        </authorList>
    </citation>
    <scope>NUCLEOTIDE SEQUENCE [LARGE SCALE GENOMIC DNA]</scope>
    <source>
        <strain evidence="8">KCTC 52277</strain>
    </source>
</reference>
<protein>
    <submittedName>
        <fullName evidence="7">Lipopolysaccharide biosynthesis protein</fullName>
    </submittedName>
</protein>
<dbReference type="PANTHER" id="PTHR30250:SF11">
    <property type="entry name" value="O-ANTIGEN TRANSPORTER-RELATED"/>
    <property type="match status" value="1"/>
</dbReference>
<comment type="caution">
    <text evidence="7">The sequence shown here is derived from an EMBL/GenBank/DDBJ whole genome shotgun (WGS) entry which is preliminary data.</text>
</comment>
<keyword evidence="8" id="KW-1185">Reference proteome</keyword>
<dbReference type="Pfam" id="PF01943">
    <property type="entry name" value="Polysacc_synt"/>
    <property type="match status" value="1"/>
</dbReference>
<evidence type="ECO:0000256" key="3">
    <source>
        <dbReference type="ARBA" id="ARBA00022692"/>
    </source>
</evidence>
<feature type="transmembrane region" description="Helical" evidence="6">
    <location>
        <begin position="442"/>
        <end position="462"/>
    </location>
</feature>
<evidence type="ECO:0000256" key="5">
    <source>
        <dbReference type="ARBA" id="ARBA00023136"/>
    </source>
</evidence>
<gene>
    <name evidence="7" type="ORF">ACFOE0_16650</name>
</gene>
<evidence type="ECO:0000256" key="6">
    <source>
        <dbReference type="SAM" id="Phobius"/>
    </source>
</evidence>
<keyword evidence="3 6" id="KW-0812">Transmembrane</keyword>
<dbReference type="EMBL" id="JBHRTD010000017">
    <property type="protein sequence ID" value="MFC3139797.1"/>
    <property type="molecule type" value="Genomic_DNA"/>
</dbReference>
<sequence>MHKLRLSSPMQAMLMYGLGLGVMKGMSLIMLPWLTNLLPQAEFGRLELILSIAVFASVVAGLGLQEAMCRFIGEAASDNQKHQVASEFFGLSLVASSVSLPLLLGAALAISNWFPHLFSFYELSLVLSLLAFESCINLPLTWMRMKNRPGLFFLATTGRALLNAALIIVLVNMGRGVTGVLEAGFISAVVQLLLLSHYQYLSSGVALSRRLVKPMFVYALPLVATGLMGFALNGLDRWILQTYTDSETLALYAVGAKFALGLVLLQQPFTLWWFPRRYDVLFNQGPDKAARMTTLGIACLSLVAITLSLAVPGFIHLLLPNEYQMAASIAGLLLLAALLKEAGELLNLGCMSKQSSEVQLYINLGMAIVGVGLMLLLAGTLGIWGVALGLTSAQMGRLLLLYIAGQRMAAIPYSPALIFLLLGTAATVLVLAMFELSWAQRVLAFFVGYAVIGTGILTSGLIRLPSKWRAAV</sequence>